<dbReference type="RefSeq" id="NP_001183596.1">
    <property type="nucleotide sequence ID" value="NM_001196667.1"/>
</dbReference>
<sequence>MRAQLGRCRHSLLSVIVFLELTNTAVLIEYKPYLSAVCRRSSSKPNPSLVPEKRPWSPRCPHPPGASYGPQTHIDRQCDPYTDESIMRRKVQQARYRHRHNNNLKFLILVHFHCWEEF</sequence>
<accession>C4J937</accession>
<keyword evidence="2" id="KW-0732">Signal</keyword>
<dbReference type="KEGG" id="zma:100502190"/>
<feature type="chain" id="PRO_5002937759" description="Secreted protein" evidence="2">
    <location>
        <begin position="25"/>
        <end position="118"/>
    </location>
</feature>
<proteinExistence type="evidence at transcript level"/>
<reference evidence="3" key="1">
    <citation type="journal article" date="2009" name="PLoS Genet.">
        <title>Sequencing, mapping, and analysis of 27,455 maize full-length cDNAs.</title>
        <authorList>
            <person name="Soderlund C."/>
            <person name="Descour A."/>
            <person name="Kudrna D."/>
            <person name="Bomhoff M."/>
            <person name="Boyd L."/>
            <person name="Currie J."/>
            <person name="Angelova A."/>
            <person name="Collura K."/>
            <person name="Wissotski M."/>
            <person name="Ashley E."/>
            <person name="Morrow D."/>
            <person name="Fernandes J."/>
            <person name="Walbot V."/>
            <person name="Yu Y."/>
        </authorList>
    </citation>
    <scope>NUCLEOTIDE SEQUENCE</scope>
    <source>
        <strain evidence="3">B73</strain>
    </source>
</reference>
<evidence type="ECO:0008006" key="4">
    <source>
        <dbReference type="Google" id="ProtNLM"/>
    </source>
</evidence>
<protein>
    <recommendedName>
        <fullName evidence="4">Secreted protein</fullName>
    </recommendedName>
</protein>
<evidence type="ECO:0000256" key="2">
    <source>
        <dbReference type="SAM" id="SignalP"/>
    </source>
</evidence>
<evidence type="ECO:0000256" key="1">
    <source>
        <dbReference type="SAM" id="MobiDB-lite"/>
    </source>
</evidence>
<feature type="region of interest" description="Disordered" evidence="1">
    <location>
        <begin position="39"/>
        <end position="74"/>
    </location>
</feature>
<dbReference type="GeneID" id="100502190"/>
<dbReference type="EMBL" id="BT087334">
    <property type="protein sequence ID" value="ACR37687.1"/>
    <property type="molecule type" value="mRNA"/>
</dbReference>
<dbReference type="AlphaFoldDB" id="C4J937"/>
<organism evidence="3">
    <name type="scientific">Zea mays</name>
    <name type="common">Maize</name>
    <dbReference type="NCBI Taxonomy" id="4577"/>
    <lineage>
        <taxon>Eukaryota</taxon>
        <taxon>Viridiplantae</taxon>
        <taxon>Streptophyta</taxon>
        <taxon>Embryophyta</taxon>
        <taxon>Tracheophyta</taxon>
        <taxon>Spermatophyta</taxon>
        <taxon>Magnoliopsida</taxon>
        <taxon>Liliopsida</taxon>
        <taxon>Poales</taxon>
        <taxon>Poaceae</taxon>
        <taxon>PACMAD clade</taxon>
        <taxon>Panicoideae</taxon>
        <taxon>Andropogonodae</taxon>
        <taxon>Andropogoneae</taxon>
        <taxon>Tripsacinae</taxon>
        <taxon>Zea</taxon>
    </lineage>
</organism>
<name>C4J937_MAIZE</name>
<feature type="signal peptide" evidence="2">
    <location>
        <begin position="1"/>
        <end position="24"/>
    </location>
</feature>
<evidence type="ECO:0000313" key="3">
    <source>
        <dbReference type="EMBL" id="ACR37687.1"/>
    </source>
</evidence>